<dbReference type="Pfam" id="PF20149">
    <property type="entry name" value="DUF6532"/>
    <property type="match status" value="1"/>
</dbReference>
<feature type="domain" description="DUF6532" evidence="1">
    <location>
        <begin position="154"/>
        <end position="215"/>
    </location>
</feature>
<gene>
    <name evidence="2" type="ORF">MVEN_00322300</name>
</gene>
<name>A0A8H6YNT4_9AGAR</name>
<sequence length="235" mass="27362">MARAPDSPLYERDVNRALDQQDDPAATRLFCAKTLAYLSKNFPEYIGEIVYLFVFGELIDTYQNWEIPHAERIKMALHARYFLDAWAQFLDVAGNKKTQYFLSREAVDIARIIIEGLIGLIIVHRDHVPDNFPLLPWYHSTEPCEHTFAYTVFSLGGLIHKYFQNGIPEKALAYFATALHSVIMEFQTGVRVKDRMTAKTWRPVYEKHLRTIEDWKRLTFSSRFANVDVTPLSVW</sequence>
<proteinExistence type="predicted"/>
<protein>
    <recommendedName>
        <fullName evidence="1">DUF6532 domain-containing protein</fullName>
    </recommendedName>
</protein>
<evidence type="ECO:0000259" key="1">
    <source>
        <dbReference type="Pfam" id="PF20149"/>
    </source>
</evidence>
<dbReference type="Proteomes" id="UP000620124">
    <property type="component" value="Unassembled WGS sequence"/>
</dbReference>
<evidence type="ECO:0000313" key="2">
    <source>
        <dbReference type="EMBL" id="KAF7364533.1"/>
    </source>
</evidence>
<dbReference type="EMBL" id="JACAZI010000003">
    <property type="protein sequence ID" value="KAF7364533.1"/>
    <property type="molecule type" value="Genomic_DNA"/>
</dbReference>
<comment type="caution">
    <text evidence="2">The sequence shown here is derived from an EMBL/GenBank/DDBJ whole genome shotgun (WGS) entry which is preliminary data.</text>
</comment>
<keyword evidence="3" id="KW-1185">Reference proteome</keyword>
<dbReference type="OrthoDB" id="73076at2759"/>
<reference evidence="2" key="1">
    <citation type="submission" date="2020-05" db="EMBL/GenBank/DDBJ databases">
        <title>Mycena genomes resolve the evolution of fungal bioluminescence.</title>
        <authorList>
            <person name="Tsai I.J."/>
        </authorList>
    </citation>
    <scope>NUCLEOTIDE SEQUENCE</scope>
    <source>
        <strain evidence="2">CCC161011</strain>
    </source>
</reference>
<accession>A0A8H6YNT4</accession>
<dbReference type="AlphaFoldDB" id="A0A8H6YNT4"/>
<evidence type="ECO:0000313" key="3">
    <source>
        <dbReference type="Proteomes" id="UP000620124"/>
    </source>
</evidence>
<organism evidence="2 3">
    <name type="scientific">Mycena venus</name>
    <dbReference type="NCBI Taxonomy" id="2733690"/>
    <lineage>
        <taxon>Eukaryota</taxon>
        <taxon>Fungi</taxon>
        <taxon>Dikarya</taxon>
        <taxon>Basidiomycota</taxon>
        <taxon>Agaricomycotina</taxon>
        <taxon>Agaricomycetes</taxon>
        <taxon>Agaricomycetidae</taxon>
        <taxon>Agaricales</taxon>
        <taxon>Marasmiineae</taxon>
        <taxon>Mycenaceae</taxon>
        <taxon>Mycena</taxon>
    </lineage>
</organism>
<dbReference type="InterPro" id="IPR045341">
    <property type="entry name" value="DUF6532"/>
</dbReference>